<sequence length="37" mass="4739">MLQKRLFQKWVQRFLDKPFLERVTFSYNWYTISGTYF</sequence>
<proteinExistence type="predicted"/>
<reference evidence="2" key="2">
    <citation type="submission" date="2019-12" db="EMBL/GenBank/DDBJ databases">
        <title>Genome reconstruction of White Spot Syndrome Virus (WSSV) from archival Davidson-fixed paraffin embedded shrimp (Penaeus vannamei) tissue.</title>
        <authorList>
            <person name="Cruz-Flores R."/>
            <person name="Hung Nam M."/>
            <person name="Aranguren Caroa L.F."/>
            <person name="Kanrar S."/>
            <person name="Dhar A.K."/>
        </authorList>
    </citation>
    <scope>NUCLEOTIDE SEQUENCE</scope>
    <source>
        <strain evidence="2">CN_95_DFPE</strain>
    </source>
</reference>
<name>A0A3G5BHY9_9VIRU</name>
<dbReference type="EMBL" id="MN840357">
    <property type="protein sequence ID" value="QHB92585.1"/>
    <property type="molecule type" value="Genomic_DNA"/>
</dbReference>
<dbReference type="EMBL" id="MN840357">
    <property type="protein sequence ID" value="QHB92586.1"/>
    <property type="molecule type" value="Genomic_DNA"/>
</dbReference>
<evidence type="ECO:0000313" key="1">
    <source>
        <dbReference type="EMBL" id="AYV99462.1"/>
    </source>
</evidence>
<organism evidence="1">
    <name type="scientific">White spot syndrome virus</name>
    <dbReference type="NCBI Taxonomy" id="342409"/>
    <lineage>
        <taxon>Viruses</taxon>
        <taxon>Viruses incertae sedis</taxon>
        <taxon>Naldaviricetes</taxon>
        <taxon>Nimaviridae</taxon>
        <taxon>Whispovirus</taxon>
    </lineage>
</organism>
<reference evidence="1" key="1">
    <citation type="submission" date="2018-09" db="EMBL/GenBank/DDBJ databases">
        <authorList>
            <person name="Katneni V.K."/>
            <person name="Shashi shekhar M."/>
            <person name="Karthic K."/>
            <person name="Jangam A.K."/>
            <person name="Vijayan K.K."/>
        </authorList>
    </citation>
    <scope>NUCLEOTIDE SEQUENCE</scope>
    <source>
        <strain evidence="1">Wssv_ciba_003</strain>
    </source>
</reference>
<dbReference type="EMBL" id="MH883319">
    <property type="protein sequence ID" value="AYV99462.1"/>
    <property type="molecule type" value="Genomic_DNA"/>
</dbReference>
<evidence type="ECO:0000313" key="2">
    <source>
        <dbReference type="EMBL" id="QHB92585.1"/>
    </source>
</evidence>
<protein>
    <submittedName>
        <fullName evidence="1">WSSV156</fullName>
    </submittedName>
</protein>
<accession>A0A3G5BHY9</accession>